<dbReference type="GO" id="GO:0005524">
    <property type="term" value="F:ATP binding"/>
    <property type="evidence" value="ECO:0007669"/>
    <property type="project" value="InterPro"/>
</dbReference>
<dbReference type="GO" id="GO:0016887">
    <property type="term" value="F:ATP hydrolysis activity"/>
    <property type="evidence" value="ECO:0007669"/>
    <property type="project" value="InterPro"/>
</dbReference>
<dbReference type="EMBL" id="DQTV01000015">
    <property type="protein sequence ID" value="HIP56570.1"/>
    <property type="molecule type" value="Genomic_DNA"/>
</dbReference>
<name>A0A833DT80_9CREN</name>
<evidence type="ECO:0000313" key="4">
    <source>
        <dbReference type="Proteomes" id="UP000605805"/>
    </source>
</evidence>
<dbReference type="NCBIfam" id="TIGR00345">
    <property type="entry name" value="GET3_arsA_TRC40"/>
    <property type="match status" value="1"/>
</dbReference>
<protein>
    <submittedName>
        <fullName evidence="3">ArsA family ATPase</fullName>
    </submittedName>
</protein>
<dbReference type="CDD" id="cd02035">
    <property type="entry name" value="ArsA"/>
    <property type="match status" value="1"/>
</dbReference>
<gene>
    <name evidence="3" type="ORF">EYH02_00645</name>
</gene>
<accession>A0A833DT80</accession>
<dbReference type="InterPro" id="IPR016300">
    <property type="entry name" value="ATPase_ArsA/GET3"/>
</dbReference>
<feature type="domain" description="ArsA/GET3 Anion-transporting ATPase-like" evidence="2">
    <location>
        <begin position="8"/>
        <end position="326"/>
    </location>
</feature>
<dbReference type="Gene3D" id="3.40.50.300">
    <property type="entry name" value="P-loop containing nucleotide triphosphate hydrolases"/>
    <property type="match status" value="1"/>
</dbReference>
<dbReference type="InterPro" id="IPR027417">
    <property type="entry name" value="P-loop_NTPase"/>
</dbReference>
<dbReference type="Proteomes" id="UP000605805">
    <property type="component" value="Unassembled WGS sequence"/>
</dbReference>
<dbReference type="PANTHER" id="PTHR10803">
    <property type="entry name" value="ARSENICAL PUMP-DRIVING ATPASE ARSENITE-TRANSLOCATING ATPASE"/>
    <property type="match status" value="1"/>
</dbReference>
<evidence type="ECO:0000313" key="3">
    <source>
        <dbReference type="EMBL" id="HIP56570.1"/>
    </source>
</evidence>
<dbReference type="PANTHER" id="PTHR10803:SF3">
    <property type="entry name" value="ATPASE GET3"/>
    <property type="match status" value="1"/>
</dbReference>
<organism evidence="3 4">
    <name type="scientific">Ignisphaera aggregans</name>
    <dbReference type="NCBI Taxonomy" id="334771"/>
    <lineage>
        <taxon>Archaea</taxon>
        <taxon>Thermoproteota</taxon>
        <taxon>Thermoprotei</taxon>
        <taxon>Desulfurococcales</taxon>
        <taxon>Desulfurococcaceae</taxon>
        <taxon>Ignisphaera</taxon>
    </lineage>
</organism>
<dbReference type="InterPro" id="IPR025723">
    <property type="entry name" value="ArsA/GET3_ATPase-like"/>
</dbReference>
<dbReference type="AlphaFoldDB" id="A0A833DT80"/>
<evidence type="ECO:0000256" key="1">
    <source>
        <dbReference type="ARBA" id="ARBA00011040"/>
    </source>
</evidence>
<comment type="caution">
    <text evidence="3">The sequence shown here is derived from an EMBL/GenBank/DDBJ whole genome shotgun (WGS) entry which is preliminary data.</text>
</comment>
<reference evidence="3" key="1">
    <citation type="journal article" date="2020" name="ISME J.">
        <title>Gammaproteobacteria mediating utilization of methyl-, sulfur- and petroleum organic compounds in deep ocean hydrothermal plumes.</title>
        <authorList>
            <person name="Zhou Z."/>
            <person name="Liu Y."/>
            <person name="Pan J."/>
            <person name="Cron B.R."/>
            <person name="Toner B.M."/>
            <person name="Anantharaman K."/>
            <person name="Breier J.A."/>
            <person name="Dick G.J."/>
            <person name="Li M."/>
        </authorList>
    </citation>
    <scope>NUCLEOTIDE SEQUENCE</scope>
    <source>
        <strain evidence="3">SZUA-1435</strain>
    </source>
</reference>
<dbReference type="Pfam" id="PF02374">
    <property type="entry name" value="ArsA_ATPase"/>
    <property type="match status" value="1"/>
</dbReference>
<proteinExistence type="inferred from homology"/>
<sequence>MRQTIIRFFVGKGGVGKTTCAAAYALRKAREGYRTLIVSLDPAHNLGDVFDTELGDEPRTIESNLVAIEVDYDAMIRKHLKTLGERIKDIYGYLRVLNLDKYIDVLKHAPGIEEQAVLDRIVEIVKDYVFRKSVDVLVFDTPPTGLTLRIMALPAISLIWISKLMELRLAILDRRKAIARVLGERRWEVVVAGHRIELPIDVAEDPIFQELKKLYEEYSMIHSVLTNKDMSSVIIVVNPETLPIVEAKRAYDFLSKLGISVSYLIVNKVLKLHAVSNELRQKLTEQERALSLVHQLFSGMNVVEVPYLPFEPRGIEALEKLAQILKSVE</sequence>
<dbReference type="SUPFAM" id="SSF52540">
    <property type="entry name" value="P-loop containing nucleoside triphosphate hydrolases"/>
    <property type="match status" value="1"/>
</dbReference>
<evidence type="ECO:0000259" key="2">
    <source>
        <dbReference type="Pfam" id="PF02374"/>
    </source>
</evidence>
<comment type="similarity">
    <text evidence="1">Belongs to the arsA ATPase family.</text>
</comment>